<evidence type="ECO:0000313" key="1">
    <source>
        <dbReference type="EMBL" id="KAF7335178.1"/>
    </source>
</evidence>
<sequence length="178" mass="19435">MDKGTAATAGSACEFSCALGHAATLAVSQWALLRSTSADWEGLGGKHAGRDAWTSTRRAVDTAHSLPFHCRVEDELGAWAQHTALGARDARRRFPRVAETGRASAPKFVEGAEEESVAAVSWLARRCVRIFFLLTFNANRTISMPRTRWILHISVTSALARRARAFAPLAARLPWLHA</sequence>
<gene>
    <name evidence="1" type="ORF">MSAN_02351100</name>
</gene>
<dbReference type="AlphaFoldDB" id="A0A8H6X613"/>
<dbReference type="Proteomes" id="UP000623467">
    <property type="component" value="Unassembled WGS sequence"/>
</dbReference>
<protein>
    <submittedName>
        <fullName evidence="1">Uncharacterized protein</fullName>
    </submittedName>
</protein>
<name>A0A8H6X613_9AGAR</name>
<organism evidence="1 2">
    <name type="scientific">Mycena sanguinolenta</name>
    <dbReference type="NCBI Taxonomy" id="230812"/>
    <lineage>
        <taxon>Eukaryota</taxon>
        <taxon>Fungi</taxon>
        <taxon>Dikarya</taxon>
        <taxon>Basidiomycota</taxon>
        <taxon>Agaricomycotina</taxon>
        <taxon>Agaricomycetes</taxon>
        <taxon>Agaricomycetidae</taxon>
        <taxon>Agaricales</taxon>
        <taxon>Marasmiineae</taxon>
        <taxon>Mycenaceae</taxon>
        <taxon>Mycena</taxon>
    </lineage>
</organism>
<reference evidence="1" key="1">
    <citation type="submission" date="2020-05" db="EMBL/GenBank/DDBJ databases">
        <title>Mycena genomes resolve the evolution of fungal bioluminescence.</title>
        <authorList>
            <person name="Tsai I.J."/>
        </authorList>
    </citation>
    <scope>NUCLEOTIDE SEQUENCE</scope>
    <source>
        <strain evidence="1">160909Yilan</strain>
    </source>
</reference>
<keyword evidence="2" id="KW-1185">Reference proteome</keyword>
<comment type="caution">
    <text evidence="1">The sequence shown here is derived from an EMBL/GenBank/DDBJ whole genome shotgun (WGS) entry which is preliminary data.</text>
</comment>
<dbReference type="EMBL" id="JACAZH010000042">
    <property type="protein sequence ID" value="KAF7335178.1"/>
    <property type="molecule type" value="Genomic_DNA"/>
</dbReference>
<proteinExistence type="predicted"/>
<evidence type="ECO:0000313" key="2">
    <source>
        <dbReference type="Proteomes" id="UP000623467"/>
    </source>
</evidence>
<accession>A0A8H6X613</accession>